<reference evidence="2" key="1">
    <citation type="submission" date="2022-02" db="EMBL/GenBank/DDBJ databases">
        <authorList>
            <person name="King R."/>
        </authorList>
    </citation>
    <scope>NUCLEOTIDE SEQUENCE</scope>
</reference>
<protein>
    <submittedName>
        <fullName evidence="2">Uncharacterized protein</fullName>
    </submittedName>
</protein>
<accession>A0A9P0NNS7</accession>
<keyword evidence="3" id="KW-1185">Reference proteome</keyword>
<name>A0A9P0NNS7_APHGO</name>
<dbReference type="Proteomes" id="UP001154329">
    <property type="component" value="Chromosome 3"/>
</dbReference>
<evidence type="ECO:0000313" key="3">
    <source>
        <dbReference type="Proteomes" id="UP001154329"/>
    </source>
</evidence>
<reference evidence="2" key="2">
    <citation type="submission" date="2022-10" db="EMBL/GenBank/DDBJ databases">
        <authorList>
            <consortium name="ENA_rothamsted_submissions"/>
            <consortium name="culmorum"/>
            <person name="King R."/>
        </authorList>
    </citation>
    <scope>NUCLEOTIDE SEQUENCE</scope>
</reference>
<organism evidence="2 3">
    <name type="scientific">Aphis gossypii</name>
    <name type="common">Cotton aphid</name>
    <dbReference type="NCBI Taxonomy" id="80765"/>
    <lineage>
        <taxon>Eukaryota</taxon>
        <taxon>Metazoa</taxon>
        <taxon>Ecdysozoa</taxon>
        <taxon>Arthropoda</taxon>
        <taxon>Hexapoda</taxon>
        <taxon>Insecta</taxon>
        <taxon>Pterygota</taxon>
        <taxon>Neoptera</taxon>
        <taxon>Paraneoptera</taxon>
        <taxon>Hemiptera</taxon>
        <taxon>Sternorrhyncha</taxon>
        <taxon>Aphidomorpha</taxon>
        <taxon>Aphidoidea</taxon>
        <taxon>Aphididae</taxon>
        <taxon>Aphidini</taxon>
        <taxon>Aphis</taxon>
        <taxon>Aphis</taxon>
    </lineage>
</organism>
<feature type="chain" id="PRO_5040194087" evidence="1">
    <location>
        <begin position="23"/>
        <end position="198"/>
    </location>
</feature>
<gene>
    <name evidence="2" type="ORF">APHIGO_LOCUS9620</name>
</gene>
<keyword evidence="1" id="KW-0732">Signal</keyword>
<proteinExistence type="predicted"/>
<feature type="signal peptide" evidence="1">
    <location>
        <begin position="1"/>
        <end position="22"/>
    </location>
</feature>
<evidence type="ECO:0000256" key="1">
    <source>
        <dbReference type="SAM" id="SignalP"/>
    </source>
</evidence>
<dbReference type="OrthoDB" id="6623954at2759"/>
<dbReference type="EMBL" id="OU899036">
    <property type="protein sequence ID" value="CAH1733289.1"/>
    <property type="molecule type" value="Genomic_DNA"/>
</dbReference>
<dbReference type="AlphaFoldDB" id="A0A9P0NNS7"/>
<sequence length="198" mass="22507">MKSYSVITVSIVLAFFAANTSAHNSFLGQDSCDIKYHFHENLASILENDVGIAAINEVRQNLKDICLDPKAHNAIVSLTDAITDVTTNTNVSQTLGNVFYWARKVMKDPNFRIVWHESMKGVNMCFDKLPFTKQITDVVLNNFNLLLTHPKFDTEFETVIKNISKLINFRKNFMFKAATAFLPKGRPMRRSNSRNGQQ</sequence>
<evidence type="ECO:0000313" key="2">
    <source>
        <dbReference type="EMBL" id="CAH1733289.1"/>
    </source>
</evidence>